<accession>A0A0B5DTZ4</accession>
<organism evidence="2 3">
    <name type="scientific">Celeribacter indicus</name>
    <dbReference type="NCBI Taxonomy" id="1208324"/>
    <lineage>
        <taxon>Bacteria</taxon>
        <taxon>Pseudomonadati</taxon>
        <taxon>Pseudomonadota</taxon>
        <taxon>Alphaproteobacteria</taxon>
        <taxon>Rhodobacterales</taxon>
        <taxon>Roseobacteraceae</taxon>
        <taxon>Celeribacter</taxon>
    </lineage>
</organism>
<dbReference type="SUPFAM" id="SSF52266">
    <property type="entry name" value="SGNH hydrolase"/>
    <property type="match status" value="1"/>
</dbReference>
<dbReference type="InterPro" id="IPR013830">
    <property type="entry name" value="SGNH_hydro"/>
</dbReference>
<dbReference type="RefSeq" id="WP_043869610.1">
    <property type="nucleotide sequence ID" value="NZ_CP004393.1"/>
</dbReference>
<dbReference type="Gene3D" id="3.40.50.1110">
    <property type="entry name" value="SGNH hydrolase"/>
    <property type="match status" value="1"/>
</dbReference>
<dbReference type="STRING" id="1208324.P73_2213"/>
<dbReference type="KEGG" id="cid:P73_2213"/>
<dbReference type="AlphaFoldDB" id="A0A0B5DTZ4"/>
<dbReference type="Pfam" id="PF13472">
    <property type="entry name" value="Lipase_GDSL_2"/>
    <property type="match status" value="1"/>
</dbReference>
<sequence length="199" mass="20902">MRICFFGDSFTQGVGDDRGLGWCGRLTPRMRGRHPDLTAYALGIRRDTSAEILARWESEARARLPHGHPHRLAFCFGTNDCADDGTGRGRVSPAETLRNATAILAGAAAMAPVILVGPPPALDDPAVDRRIAALEPGLGAVAKEAGIPFLSVFGTLRQAPAWTAGAAAGDGTHPAGAGYALLADLIGDWPAFRHWADIA</sequence>
<dbReference type="Proteomes" id="UP000031521">
    <property type="component" value="Chromosome"/>
</dbReference>
<proteinExistence type="predicted"/>
<dbReference type="PANTHER" id="PTHR30383:SF5">
    <property type="entry name" value="SGNH HYDROLASE-TYPE ESTERASE DOMAIN-CONTAINING PROTEIN"/>
    <property type="match status" value="1"/>
</dbReference>
<dbReference type="OrthoDB" id="5196031at2"/>
<dbReference type="PANTHER" id="PTHR30383">
    <property type="entry name" value="THIOESTERASE 1/PROTEASE 1/LYSOPHOSPHOLIPASE L1"/>
    <property type="match status" value="1"/>
</dbReference>
<protein>
    <submittedName>
        <fullName evidence="2">Lysophospholipase</fullName>
    </submittedName>
</protein>
<evidence type="ECO:0000259" key="1">
    <source>
        <dbReference type="Pfam" id="PF13472"/>
    </source>
</evidence>
<evidence type="ECO:0000313" key="3">
    <source>
        <dbReference type="Proteomes" id="UP000031521"/>
    </source>
</evidence>
<dbReference type="InterPro" id="IPR051532">
    <property type="entry name" value="Ester_Hydrolysis_Enzymes"/>
</dbReference>
<gene>
    <name evidence="2" type="ORF">P73_2213</name>
</gene>
<dbReference type="EMBL" id="CP004393">
    <property type="protein sequence ID" value="AJE46928.1"/>
    <property type="molecule type" value="Genomic_DNA"/>
</dbReference>
<feature type="domain" description="SGNH hydrolase-type esterase" evidence="1">
    <location>
        <begin position="5"/>
        <end position="181"/>
    </location>
</feature>
<name>A0A0B5DTZ4_9RHOB</name>
<dbReference type="InterPro" id="IPR036514">
    <property type="entry name" value="SGNH_hydro_sf"/>
</dbReference>
<dbReference type="GO" id="GO:0004622">
    <property type="term" value="F:phosphatidylcholine lysophospholipase activity"/>
    <property type="evidence" value="ECO:0007669"/>
    <property type="project" value="TreeGrafter"/>
</dbReference>
<dbReference type="HOGENOM" id="CLU_088196_2_0_5"/>
<reference evidence="2 3" key="1">
    <citation type="journal article" date="2014" name="Int. J. Syst. Evol. Microbiol.">
        <title>Celeribacter indicus sp. nov., a polycyclic aromatic hydrocarbon-degrading bacterium from deep-sea sediment and reclassification of Huaishuia halophila as Celeribacter halophilus comb. nov.</title>
        <authorList>
            <person name="Lai Q."/>
            <person name="Cao J."/>
            <person name="Yuan J."/>
            <person name="Li F."/>
            <person name="Shao Z."/>
        </authorList>
    </citation>
    <scope>NUCLEOTIDE SEQUENCE [LARGE SCALE GENOMIC DNA]</scope>
    <source>
        <strain evidence="2">P73</strain>
    </source>
</reference>
<evidence type="ECO:0000313" key="2">
    <source>
        <dbReference type="EMBL" id="AJE46928.1"/>
    </source>
</evidence>
<keyword evidence="3" id="KW-1185">Reference proteome</keyword>